<evidence type="ECO:0000313" key="2">
    <source>
        <dbReference type="EMBL" id="MDP9890114.1"/>
    </source>
</evidence>
<sequence>MRRAVSGSEPAIGGPAMIDEAARDRVPTPPGMVPLDFR</sequence>
<organism evidence="2 3">
    <name type="scientific">Pseudarthrobacter enclensis</name>
    <dbReference type="NCBI Taxonomy" id="993070"/>
    <lineage>
        <taxon>Bacteria</taxon>
        <taxon>Bacillati</taxon>
        <taxon>Actinomycetota</taxon>
        <taxon>Actinomycetes</taxon>
        <taxon>Micrococcales</taxon>
        <taxon>Micrococcaceae</taxon>
        <taxon>Pseudarthrobacter</taxon>
    </lineage>
</organism>
<accession>A0ABT9S0P7</accession>
<gene>
    <name evidence="2" type="ORF">J2X98_003726</name>
</gene>
<protein>
    <submittedName>
        <fullName evidence="2">Uncharacterized protein</fullName>
    </submittedName>
</protein>
<evidence type="ECO:0000313" key="3">
    <source>
        <dbReference type="Proteomes" id="UP001226577"/>
    </source>
</evidence>
<dbReference type="EMBL" id="JAUSRE010000023">
    <property type="protein sequence ID" value="MDP9890114.1"/>
    <property type="molecule type" value="Genomic_DNA"/>
</dbReference>
<keyword evidence="3" id="KW-1185">Reference proteome</keyword>
<proteinExistence type="predicted"/>
<comment type="caution">
    <text evidence="2">The sequence shown here is derived from an EMBL/GenBank/DDBJ whole genome shotgun (WGS) entry which is preliminary data.</text>
</comment>
<name>A0ABT9S0P7_9MICC</name>
<reference evidence="2 3" key="1">
    <citation type="submission" date="2023-07" db="EMBL/GenBank/DDBJ databases">
        <title>Sorghum-associated microbial communities from plants grown in Nebraska, USA.</title>
        <authorList>
            <person name="Schachtman D."/>
        </authorList>
    </citation>
    <scope>NUCLEOTIDE SEQUENCE [LARGE SCALE GENOMIC DNA]</scope>
    <source>
        <strain evidence="2 3">CC222</strain>
    </source>
</reference>
<evidence type="ECO:0000256" key="1">
    <source>
        <dbReference type="SAM" id="MobiDB-lite"/>
    </source>
</evidence>
<dbReference type="Proteomes" id="UP001226577">
    <property type="component" value="Unassembled WGS sequence"/>
</dbReference>
<feature type="region of interest" description="Disordered" evidence="1">
    <location>
        <begin position="1"/>
        <end position="38"/>
    </location>
</feature>